<dbReference type="Proteomes" id="UP000533598">
    <property type="component" value="Unassembled WGS sequence"/>
</dbReference>
<dbReference type="SUPFAM" id="SSF53474">
    <property type="entry name" value="alpha/beta-Hydrolases"/>
    <property type="match status" value="1"/>
</dbReference>
<reference evidence="2 3" key="1">
    <citation type="submission" date="2020-08" db="EMBL/GenBank/DDBJ databases">
        <title>Sequencing the genomes of 1000 actinobacteria strains.</title>
        <authorList>
            <person name="Klenk H.-P."/>
        </authorList>
    </citation>
    <scope>NUCLEOTIDE SEQUENCE [LARGE SCALE GENOMIC DNA]</scope>
    <source>
        <strain evidence="2 3">DSM 44230</strain>
    </source>
</reference>
<gene>
    <name evidence="2" type="ORF">HNR67_006707</name>
</gene>
<feature type="domain" description="AB hydrolase-1" evidence="1">
    <location>
        <begin position="16"/>
        <end position="255"/>
    </location>
</feature>
<proteinExistence type="predicted"/>
<protein>
    <submittedName>
        <fullName evidence="2">Pimeloyl-ACP methyl ester carboxylesterase</fullName>
    </submittedName>
</protein>
<name>A0A7W7FYY9_9PSEU</name>
<organism evidence="2 3">
    <name type="scientific">Crossiella cryophila</name>
    <dbReference type="NCBI Taxonomy" id="43355"/>
    <lineage>
        <taxon>Bacteria</taxon>
        <taxon>Bacillati</taxon>
        <taxon>Actinomycetota</taxon>
        <taxon>Actinomycetes</taxon>
        <taxon>Pseudonocardiales</taxon>
        <taxon>Pseudonocardiaceae</taxon>
        <taxon>Crossiella</taxon>
    </lineage>
</organism>
<dbReference type="Gene3D" id="3.40.50.1820">
    <property type="entry name" value="alpha/beta hydrolase"/>
    <property type="match status" value="1"/>
</dbReference>
<sequence length="270" mass="28649">MDLVYERRGVGAGAPLVLLHGVGHHWQAWEPVLDLVAEQRDVIALDFPGFGASPMFAEGVRVHPGLLADVVQEFCADLGLVRPHVAGNSMGGLVALLLGQRGVVSSVTALSPAGLWTDRERAWAFRVLRACRGAARVTPPGVVARLAESGVARTLLTGMIYGRPAARSASAVVAEVRALREAAGFDVALRVGREFRFSGVVPADVPVTVAWGDRDRVLSRRQGLRARELAPQARLVELPGCGHVPMSDDPELVASVLLRGSDSVRSASPL</sequence>
<dbReference type="Pfam" id="PF12697">
    <property type="entry name" value="Abhydrolase_6"/>
    <property type="match status" value="1"/>
</dbReference>
<dbReference type="PANTHER" id="PTHR46438">
    <property type="entry name" value="ALPHA/BETA-HYDROLASES SUPERFAMILY PROTEIN"/>
    <property type="match status" value="1"/>
</dbReference>
<dbReference type="InterPro" id="IPR029058">
    <property type="entry name" value="AB_hydrolase_fold"/>
</dbReference>
<dbReference type="AlphaFoldDB" id="A0A7W7FYY9"/>
<accession>A0A7W7FYY9</accession>
<dbReference type="EMBL" id="JACHMH010000001">
    <property type="protein sequence ID" value="MBB4680589.1"/>
    <property type="molecule type" value="Genomic_DNA"/>
</dbReference>
<comment type="caution">
    <text evidence="2">The sequence shown here is derived from an EMBL/GenBank/DDBJ whole genome shotgun (WGS) entry which is preliminary data.</text>
</comment>
<dbReference type="GO" id="GO:0003824">
    <property type="term" value="F:catalytic activity"/>
    <property type="evidence" value="ECO:0007669"/>
    <property type="project" value="UniProtKB-ARBA"/>
</dbReference>
<evidence type="ECO:0000259" key="1">
    <source>
        <dbReference type="Pfam" id="PF12697"/>
    </source>
</evidence>
<evidence type="ECO:0000313" key="2">
    <source>
        <dbReference type="EMBL" id="MBB4680589.1"/>
    </source>
</evidence>
<dbReference type="InterPro" id="IPR000073">
    <property type="entry name" value="AB_hydrolase_1"/>
</dbReference>
<dbReference type="RefSeq" id="WP_221490144.1">
    <property type="nucleotide sequence ID" value="NZ_BAAAUI010000005.1"/>
</dbReference>
<dbReference type="PRINTS" id="PR00111">
    <property type="entry name" value="ABHYDROLASE"/>
</dbReference>
<keyword evidence="3" id="KW-1185">Reference proteome</keyword>
<evidence type="ECO:0000313" key="3">
    <source>
        <dbReference type="Proteomes" id="UP000533598"/>
    </source>
</evidence>
<dbReference type="PANTHER" id="PTHR46438:SF11">
    <property type="entry name" value="LIPASE-RELATED"/>
    <property type="match status" value="1"/>
</dbReference>